<comment type="subcellular location">
    <subcellularLocation>
        <location evidence="1 11">Cell outer membrane</location>
        <topology evidence="1 11">Multi-pass membrane protein</topology>
    </subcellularLocation>
</comment>
<dbReference type="Proteomes" id="UP000823617">
    <property type="component" value="Unassembled WGS sequence"/>
</dbReference>
<accession>A0A9D9HL33</accession>
<feature type="chain" id="PRO_5038846982" evidence="12">
    <location>
        <begin position="21"/>
        <end position="747"/>
    </location>
</feature>
<evidence type="ECO:0000313" key="14">
    <source>
        <dbReference type="EMBL" id="MBO8455818.1"/>
    </source>
</evidence>
<comment type="caution">
    <text evidence="14">The sequence shown here is derived from an EMBL/GenBank/DDBJ whole genome shotgun (WGS) entry which is preliminary data.</text>
</comment>
<keyword evidence="6 12" id="KW-0732">Signal</keyword>
<comment type="similarity">
    <text evidence="11">Belongs to the TonB-dependent receptor family.</text>
</comment>
<reference evidence="14" key="2">
    <citation type="journal article" date="2021" name="PeerJ">
        <title>Extensive microbial diversity within the chicken gut microbiome revealed by metagenomics and culture.</title>
        <authorList>
            <person name="Gilroy R."/>
            <person name="Ravi A."/>
            <person name="Getino M."/>
            <person name="Pursley I."/>
            <person name="Horton D.L."/>
            <person name="Alikhan N.F."/>
            <person name="Baker D."/>
            <person name="Gharbi K."/>
            <person name="Hall N."/>
            <person name="Watson M."/>
            <person name="Adriaenssens E.M."/>
            <person name="Foster-Nyarko E."/>
            <person name="Jarju S."/>
            <person name="Secka A."/>
            <person name="Antonio M."/>
            <person name="Oren A."/>
            <person name="Chaudhuri R.R."/>
            <person name="La Ragione R."/>
            <person name="Hildebrand F."/>
            <person name="Pallen M.J."/>
        </authorList>
    </citation>
    <scope>NUCLEOTIDE SEQUENCE</scope>
    <source>
        <strain evidence="14">B1-3475</strain>
    </source>
</reference>
<evidence type="ECO:0000256" key="12">
    <source>
        <dbReference type="SAM" id="SignalP"/>
    </source>
</evidence>
<keyword evidence="7" id="KW-0408">Iron</keyword>
<dbReference type="InterPro" id="IPR012910">
    <property type="entry name" value="Plug_dom"/>
</dbReference>
<evidence type="ECO:0000256" key="11">
    <source>
        <dbReference type="PROSITE-ProRule" id="PRU01360"/>
    </source>
</evidence>
<feature type="domain" description="TonB-dependent receptor plug" evidence="13">
    <location>
        <begin position="51"/>
        <end position="159"/>
    </location>
</feature>
<evidence type="ECO:0000256" key="4">
    <source>
        <dbReference type="ARBA" id="ARBA00022496"/>
    </source>
</evidence>
<dbReference type="GO" id="GO:0015344">
    <property type="term" value="F:siderophore uptake transmembrane transporter activity"/>
    <property type="evidence" value="ECO:0007669"/>
    <property type="project" value="TreeGrafter"/>
</dbReference>
<sequence>MRGFLFYAALSVLVPFSAAAAENEAAVKAGSEEEMTDKLDSVVVSASRAGKNTPVTYTMVGKEQLRENNPVNSLPMLLNLQPSVVAVNEGGTGLGYSKMTIRGTKGSQINVTLNGITLNDAESQEVFWVNIPSLTSLLSSVQLQRGLGTSANGAGAFGASVNMSTASVGSDPYARAEVSAGSYNTFMATVGAGTGLTRSGVYFDFAYTRNYTDGYIRNAKAKVQSAYAALGWMNETNSLKLTYLMGDQHTGITWNGIDLATYGTNRRYNSAGEYYDEFGNVHYYDNETDNYTQHHLQLNYTHQFPQNVVWSTTLNFTKGDGYYENYYMDQAFSDYNFPAKDNPVIIDGVSYDAGDMIVQEAMDNYYLVLNSEVRYTGEKVNVTGGVNLSRYDGGHIGNLLWSQVHGDSYDYAAYNDAHTWYYNTSLKQEVNVFARAEYIPVKWMTAYADLQYRGISLSMNGPDDDAGMLDYGTTWHFFNPRAGLTFNWTGRNKAYISAALGNREPGRSDIKENIKSINSGSHEGMSIRPEQMVDVEIGYQYTAPKVTVSANLYFMEYFDMLLETGRLTDVGYAIKENVDRAYRRGIEMGVAWQPKPWFRLDANSTLSMNKVRDYRMYDSDNNLVDYGRVTMLMSPSVIGMLQLSFTPFRNIFDNSLKTTTLSINGKYVGKQYADNTQNEALTVPAYFVSNLALTHEFNVGSGRLGLGGYINNLFNNMYFADASVWGTDMYVYPQAPINFMLRISYNF</sequence>
<dbReference type="PANTHER" id="PTHR32552:SF68">
    <property type="entry name" value="FERRICHROME OUTER MEMBRANE TRANSPORTER_PHAGE RECEPTOR"/>
    <property type="match status" value="1"/>
</dbReference>
<proteinExistence type="inferred from homology"/>
<evidence type="ECO:0000256" key="8">
    <source>
        <dbReference type="ARBA" id="ARBA00023065"/>
    </source>
</evidence>
<evidence type="ECO:0000256" key="9">
    <source>
        <dbReference type="ARBA" id="ARBA00023136"/>
    </source>
</evidence>
<dbReference type="SUPFAM" id="SSF56935">
    <property type="entry name" value="Porins"/>
    <property type="match status" value="1"/>
</dbReference>
<dbReference type="PROSITE" id="PS00430">
    <property type="entry name" value="TONB_DEPENDENT_REC_1"/>
    <property type="match status" value="1"/>
</dbReference>
<reference evidence="14" key="1">
    <citation type="submission" date="2020-10" db="EMBL/GenBank/DDBJ databases">
        <authorList>
            <person name="Gilroy R."/>
        </authorList>
    </citation>
    <scope>NUCLEOTIDE SEQUENCE</scope>
    <source>
        <strain evidence="14">B1-3475</strain>
    </source>
</reference>
<dbReference type="PROSITE" id="PS52016">
    <property type="entry name" value="TONB_DEPENDENT_REC_3"/>
    <property type="match status" value="1"/>
</dbReference>
<keyword evidence="9 11" id="KW-0472">Membrane</keyword>
<keyword evidence="14" id="KW-0675">Receptor</keyword>
<dbReference type="Gene3D" id="2.40.170.20">
    <property type="entry name" value="TonB-dependent receptor, beta-barrel domain"/>
    <property type="match status" value="1"/>
</dbReference>
<dbReference type="AlphaFoldDB" id="A0A9D9HL33"/>
<keyword evidence="4" id="KW-0410">Iron transport</keyword>
<evidence type="ECO:0000256" key="6">
    <source>
        <dbReference type="ARBA" id="ARBA00022729"/>
    </source>
</evidence>
<dbReference type="InterPro" id="IPR036942">
    <property type="entry name" value="Beta-barrel_TonB_sf"/>
</dbReference>
<dbReference type="PANTHER" id="PTHR32552">
    <property type="entry name" value="FERRICHROME IRON RECEPTOR-RELATED"/>
    <property type="match status" value="1"/>
</dbReference>
<dbReference type="InterPro" id="IPR010916">
    <property type="entry name" value="TonB_box_CS"/>
</dbReference>
<protein>
    <submittedName>
        <fullName evidence="14">TonB-dependent receptor</fullName>
    </submittedName>
</protein>
<evidence type="ECO:0000256" key="7">
    <source>
        <dbReference type="ARBA" id="ARBA00023004"/>
    </source>
</evidence>
<evidence type="ECO:0000256" key="10">
    <source>
        <dbReference type="ARBA" id="ARBA00023237"/>
    </source>
</evidence>
<evidence type="ECO:0000313" key="15">
    <source>
        <dbReference type="Proteomes" id="UP000823617"/>
    </source>
</evidence>
<keyword evidence="2 11" id="KW-0813">Transport</keyword>
<dbReference type="InterPro" id="IPR037066">
    <property type="entry name" value="Plug_dom_sf"/>
</dbReference>
<evidence type="ECO:0000256" key="5">
    <source>
        <dbReference type="ARBA" id="ARBA00022692"/>
    </source>
</evidence>
<keyword evidence="5 11" id="KW-0812">Transmembrane</keyword>
<dbReference type="InterPro" id="IPR039426">
    <property type="entry name" value="TonB-dep_rcpt-like"/>
</dbReference>
<evidence type="ECO:0000259" key="13">
    <source>
        <dbReference type="Pfam" id="PF07715"/>
    </source>
</evidence>
<dbReference type="Pfam" id="PF07715">
    <property type="entry name" value="Plug"/>
    <property type="match status" value="1"/>
</dbReference>
<keyword evidence="3 11" id="KW-1134">Transmembrane beta strand</keyword>
<evidence type="ECO:0000256" key="1">
    <source>
        <dbReference type="ARBA" id="ARBA00004571"/>
    </source>
</evidence>
<gene>
    <name evidence="14" type="ORF">IAC08_05380</name>
</gene>
<organism evidence="14 15">
    <name type="scientific">Candidatus Cryptobacteroides intestinigallinarum</name>
    <dbReference type="NCBI Taxonomy" id="2840767"/>
    <lineage>
        <taxon>Bacteria</taxon>
        <taxon>Pseudomonadati</taxon>
        <taxon>Bacteroidota</taxon>
        <taxon>Bacteroidia</taxon>
        <taxon>Bacteroidales</taxon>
        <taxon>Candidatus Cryptobacteroides</taxon>
    </lineage>
</organism>
<dbReference type="Gene3D" id="2.170.130.10">
    <property type="entry name" value="TonB-dependent receptor, plug domain"/>
    <property type="match status" value="1"/>
</dbReference>
<evidence type="ECO:0000256" key="2">
    <source>
        <dbReference type="ARBA" id="ARBA00022448"/>
    </source>
</evidence>
<evidence type="ECO:0000256" key="3">
    <source>
        <dbReference type="ARBA" id="ARBA00022452"/>
    </source>
</evidence>
<dbReference type="EMBL" id="JADIMK010000056">
    <property type="protein sequence ID" value="MBO8455818.1"/>
    <property type="molecule type" value="Genomic_DNA"/>
</dbReference>
<dbReference type="GO" id="GO:0009279">
    <property type="term" value="C:cell outer membrane"/>
    <property type="evidence" value="ECO:0007669"/>
    <property type="project" value="UniProtKB-SubCell"/>
</dbReference>
<keyword evidence="10 11" id="KW-0998">Cell outer membrane</keyword>
<name>A0A9D9HL33_9BACT</name>
<feature type="signal peptide" evidence="12">
    <location>
        <begin position="1"/>
        <end position="20"/>
    </location>
</feature>
<keyword evidence="8" id="KW-0406">Ion transport</keyword>